<evidence type="ECO:0000313" key="1">
    <source>
        <dbReference type="EMBL" id="KAJ8886655.1"/>
    </source>
</evidence>
<dbReference type="Proteomes" id="UP001159363">
    <property type="component" value="Chromosome X"/>
</dbReference>
<keyword evidence="2" id="KW-1185">Reference proteome</keyword>
<accession>A0ABQ9HQV1</accession>
<sequence>MTLQLEYCSELRGCTSFPLKFHNVCWLDNAKCFKGALDTWDHVTKFVNEAKRPKRESWGNLVIEKLLRELMNYCVKPDLMKCTGANRCPSMSENQIVFNKVDVGFAAKRFFLPNYQPWSGNKINWNS</sequence>
<proteinExistence type="predicted"/>
<evidence type="ECO:0000313" key="2">
    <source>
        <dbReference type="Proteomes" id="UP001159363"/>
    </source>
</evidence>
<name>A0ABQ9HQV1_9NEOP</name>
<comment type="caution">
    <text evidence="1">The sequence shown here is derived from an EMBL/GenBank/DDBJ whole genome shotgun (WGS) entry which is preliminary data.</text>
</comment>
<gene>
    <name evidence="1" type="ORF">PR048_012867</name>
</gene>
<organism evidence="1 2">
    <name type="scientific">Dryococelus australis</name>
    <dbReference type="NCBI Taxonomy" id="614101"/>
    <lineage>
        <taxon>Eukaryota</taxon>
        <taxon>Metazoa</taxon>
        <taxon>Ecdysozoa</taxon>
        <taxon>Arthropoda</taxon>
        <taxon>Hexapoda</taxon>
        <taxon>Insecta</taxon>
        <taxon>Pterygota</taxon>
        <taxon>Neoptera</taxon>
        <taxon>Polyneoptera</taxon>
        <taxon>Phasmatodea</taxon>
        <taxon>Verophasmatodea</taxon>
        <taxon>Anareolatae</taxon>
        <taxon>Phasmatidae</taxon>
        <taxon>Eurycanthinae</taxon>
        <taxon>Dryococelus</taxon>
    </lineage>
</organism>
<reference evidence="1 2" key="1">
    <citation type="submission" date="2023-02" db="EMBL/GenBank/DDBJ databases">
        <title>LHISI_Scaffold_Assembly.</title>
        <authorList>
            <person name="Stuart O.P."/>
            <person name="Cleave R."/>
            <person name="Magrath M.J.L."/>
            <person name="Mikheyev A.S."/>
        </authorList>
    </citation>
    <scope>NUCLEOTIDE SEQUENCE [LARGE SCALE GENOMIC DNA]</scope>
    <source>
        <strain evidence="1">Daus_M_001</strain>
        <tissue evidence="1">Leg muscle</tissue>
    </source>
</reference>
<protein>
    <submittedName>
        <fullName evidence="1">Uncharacterized protein</fullName>
    </submittedName>
</protein>
<dbReference type="EMBL" id="JARBHB010000004">
    <property type="protein sequence ID" value="KAJ8886655.1"/>
    <property type="molecule type" value="Genomic_DNA"/>
</dbReference>